<evidence type="ECO:0000313" key="1">
    <source>
        <dbReference type="EMBL" id="QFQ95572.1"/>
    </source>
</evidence>
<dbReference type="Proteomes" id="UP000327294">
    <property type="component" value="Chromosome"/>
</dbReference>
<organism evidence="1 2">
    <name type="scientific">Streptomyces phaeolivaceus</name>
    <dbReference type="NCBI Taxonomy" id="2653200"/>
    <lineage>
        <taxon>Bacteria</taxon>
        <taxon>Bacillati</taxon>
        <taxon>Actinomycetota</taxon>
        <taxon>Actinomycetes</taxon>
        <taxon>Kitasatosporales</taxon>
        <taxon>Streptomycetaceae</taxon>
        <taxon>Streptomyces</taxon>
    </lineage>
</organism>
<dbReference type="SUPFAM" id="SSF48371">
    <property type="entry name" value="ARM repeat"/>
    <property type="match status" value="1"/>
</dbReference>
<dbReference type="InterPro" id="IPR016024">
    <property type="entry name" value="ARM-type_fold"/>
</dbReference>
<proteinExistence type="predicted"/>
<dbReference type="KEGG" id="sphv:F9278_04550"/>
<evidence type="ECO:0000313" key="2">
    <source>
        <dbReference type="Proteomes" id="UP000327294"/>
    </source>
</evidence>
<reference evidence="1 2" key="1">
    <citation type="submission" date="2019-10" db="EMBL/GenBank/DDBJ databases">
        <title>Streptomyces sp. strain GY16 isolated from leaves of Broussonetia papyrifera.</title>
        <authorList>
            <person name="Mo P."/>
        </authorList>
    </citation>
    <scope>NUCLEOTIDE SEQUENCE [LARGE SCALE GENOMIC DNA]</scope>
    <source>
        <strain evidence="1 2">GY16</strain>
    </source>
</reference>
<sequence length="1142" mass="122565">MPTTAEQLLSALEPLPFPARLALTARTARGLAEQEALAPLLAELDGRGPYERRLAAFAALVGRDAAFLAERLADPDPVVAGYARRAARDLPVPDRAVEAAYDDAPAVLRGRLARLLASGGRTALAERLVARLRAEWGDAEAARLLPACSTPFVARELPGLAHAVDNWTRLASRHPDPVLDHAERTLADRAGGEQRDDWWRVYATTVAALAPTRPERVLTLLERHGPGSLPRALNNGLGPLATADADRVIRWITAPDRREQRHEPLPPPGVLRRLVRAEPASVAALGRHWLNRSAHFAALVKAMAPGLRPAFVDAMAEGGTHWSPAFSVLGLLPREQRWAEVRRAVAESDGTDHWWEDLDTLAHGPLDDARPELLAAIGRSDADDRALAWPLYVACAARDGGREAITELLTTAVRRLRNDRDPVRAAALGALAEEHPRVFAADHAPLLDALATDALEARDSSAATTTALRTLAVRLFVEHAADGRHAAGEEHTADSGAALREWALRTLERLTKRVGVPDLGPLHRVLRRGQEHQVVEALRPRLDAGAGRADFRLLLGLAAALGPRARRLPELQDRLATALERGDDETFREAAGLWLAAPATRDERAAAIVAREPSAVALPSVRRVLTRRRTDLLDTLLGDTPPYGRFLADGARRPLPDLGDSDRWLPRQQRAAVRLAGRAVADDSLPLDERAALIRAAAPVAEFGRALAFAHRDDTEVIVAEAALGALPWTDRPHDTLATLLEHSGGDRARVAVYAAARAARYTAPSGLALALGALLSGERPVKVTSRKEAVRLAARFLPPRRAVALLAGAFHAPDHHPDVRAAVVRALPPLLGEPEARTLLEDAAHDDSQAVHEALLAVTPWELAEAHRRAYAAVVVAAYDTTLALTEGFGGYFLLRAMGVWCRCSPELALRISRTASGLGDRGHWQHAAWVLRDLAASELPHPVGGGAPGSVFHGAVAELLAATHTAEGGADALEGRDLPALQRLRHLTSFGYVDGTRPELLEAIAAQLAPEPLLAPERAQLLGQLVDHTVEPAALLVRLRDLADALEGAGVKVAVHTSGRLRSSSAYRAHPGRTEALLTAADGFARDGGTATGLLAVGLVKATGVALGWPEKWRSLLRLLRGHANADVRHEAYLTLTASE</sequence>
<dbReference type="RefSeq" id="WP_152167105.1">
    <property type="nucleotide sequence ID" value="NZ_CP045096.1"/>
</dbReference>
<protein>
    <recommendedName>
        <fullName evidence="3">HEAT repeat domain-containing protein</fullName>
    </recommendedName>
</protein>
<gene>
    <name evidence="1" type="ORF">F9278_04550</name>
</gene>
<accession>A0A5P8JYI4</accession>
<keyword evidence="2" id="KW-1185">Reference proteome</keyword>
<dbReference type="EMBL" id="CP045096">
    <property type="protein sequence ID" value="QFQ95572.1"/>
    <property type="molecule type" value="Genomic_DNA"/>
</dbReference>
<name>A0A5P8JYI4_9ACTN</name>
<evidence type="ECO:0008006" key="3">
    <source>
        <dbReference type="Google" id="ProtNLM"/>
    </source>
</evidence>
<dbReference type="AlphaFoldDB" id="A0A5P8JYI4"/>